<proteinExistence type="predicted"/>
<dbReference type="GO" id="GO:0008270">
    <property type="term" value="F:zinc ion binding"/>
    <property type="evidence" value="ECO:0007669"/>
    <property type="project" value="UniProtKB-KW"/>
</dbReference>
<dbReference type="InterPro" id="IPR018957">
    <property type="entry name" value="Znf_C3HC4_RING-type"/>
</dbReference>
<comment type="caution">
    <text evidence="5">The sequence shown here is derived from an EMBL/GenBank/DDBJ whole genome shotgun (WGS) entry which is preliminary data.</text>
</comment>
<evidence type="ECO:0000256" key="2">
    <source>
        <dbReference type="ARBA" id="ARBA00022723"/>
    </source>
</evidence>
<dbReference type="InterPro" id="IPR006652">
    <property type="entry name" value="Kelch_1"/>
</dbReference>
<keyword evidence="4" id="KW-0862">Zinc</keyword>
<dbReference type="PROSITE" id="PS50145">
    <property type="entry name" value="ZF_TRAF"/>
    <property type="match status" value="1"/>
</dbReference>
<evidence type="ECO:0000256" key="1">
    <source>
        <dbReference type="ARBA" id="ARBA00022441"/>
    </source>
</evidence>
<dbReference type="GO" id="GO:0043122">
    <property type="term" value="P:regulation of canonical NF-kappaB signal transduction"/>
    <property type="evidence" value="ECO:0007669"/>
    <property type="project" value="TreeGrafter"/>
</dbReference>
<dbReference type="InterPro" id="IPR013083">
    <property type="entry name" value="Znf_RING/FYVE/PHD"/>
</dbReference>
<protein>
    <submittedName>
        <fullName evidence="5">E3 ubiquitin- ligase NRDP1</fullName>
    </submittedName>
</protein>
<keyword evidence="1" id="KW-0880">Kelch repeat</keyword>
<dbReference type="SUPFAM" id="SSF49599">
    <property type="entry name" value="TRAF domain-like"/>
    <property type="match status" value="1"/>
</dbReference>
<name>A0A6S7I6I5_PARCT</name>
<dbReference type="Gene3D" id="2.120.10.80">
    <property type="entry name" value="Kelch-type beta propeller"/>
    <property type="match status" value="2"/>
</dbReference>
<keyword evidence="3" id="KW-0863">Zinc-finger</keyword>
<keyword evidence="5" id="KW-0436">Ligase</keyword>
<dbReference type="InterPro" id="IPR001293">
    <property type="entry name" value="Znf_TRAF"/>
</dbReference>
<gene>
    <name evidence="5" type="ORF">PACLA_8A089830</name>
</gene>
<dbReference type="InterPro" id="IPR001841">
    <property type="entry name" value="Znf_RING"/>
</dbReference>
<keyword evidence="2" id="KW-0479">Metal-binding</keyword>
<dbReference type="PANTHER" id="PTHR10131:SF157">
    <property type="entry name" value="RECEPTOR-ASSOCIATED FACTOR, PUTATIVE-RELATED"/>
    <property type="match status" value="1"/>
</dbReference>
<evidence type="ECO:0000256" key="4">
    <source>
        <dbReference type="ARBA" id="ARBA00022833"/>
    </source>
</evidence>
<evidence type="ECO:0000256" key="3">
    <source>
        <dbReference type="ARBA" id="ARBA00022771"/>
    </source>
</evidence>
<dbReference type="EMBL" id="CACRXK020008164">
    <property type="protein sequence ID" value="CAB4014134.1"/>
    <property type="molecule type" value="Genomic_DNA"/>
</dbReference>
<evidence type="ECO:0000313" key="5">
    <source>
        <dbReference type="EMBL" id="CAB4014134.1"/>
    </source>
</evidence>
<dbReference type="SUPFAM" id="SSF57850">
    <property type="entry name" value="RING/U-box"/>
    <property type="match status" value="1"/>
</dbReference>
<evidence type="ECO:0000313" key="6">
    <source>
        <dbReference type="Proteomes" id="UP001152795"/>
    </source>
</evidence>
<sequence>MACCPTEEKYGYEDCRFEKDVDENFHCSICYNVLKEPRTCRNNDHIFCLACITQHLKVNSQTCPECNEHLNVDTLRRPRVLSNYLSKLKINCDHASRGCPEFTCLEDLKTHVVNCGYAPVLCSNAECGMEINKQDKVHHETEVCDYRKVKCHDCGQIQEDVGTLKGSLMELDGKVETAVKGIKKLDEKVEASVKETNEKVEAAVKQINEKVEAASRQTKKEIGEVKKEVKDMKDNLSKVNKDVDEVKVMMIQMLEKLNMLELLNKLPSPTEGMLNTPREDILIAGGYGGFFSRSGESTEIYSWEKNGWFEVSPMNIYHYEGSSFIYKDQFFVVGGHSKVIETLNLDELPLKWTKFFWEPPYACDDHQTVVYQQSVIHIGGHNHGKGWSNLISELQLTSPCIMKELCQMPQPRGCHGAEVFEDKVLILGGFCFGNKTTDSVLEFDPKRIECKEMPKLPFTLKRMATVCWRDEVVVLGGRDKDNQALNDVFMYDSKTGKTTALPSMLEKRCAFCAVITGNTIVVMGGENEKAIIKDVYPRKPSIVSKYALPVMWKLLESSSSASTGSGNMKEAVHGLANLLYSLMGQSLFEQAQAKSHRLRQKLKELLDQ</sequence>
<accession>A0A6S7I6I5</accession>
<dbReference type="SMART" id="SM00612">
    <property type="entry name" value="Kelch"/>
    <property type="match status" value="3"/>
</dbReference>
<dbReference type="GO" id="GO:0016874">
    <property type="term" value="F:ligase activity"/>
    <property type="evidence" value="ECO:0007669"/>
    <property type="project" value="UniProtKB-KW"/>
</dbReference>
<dbReference type="AlphaFoldDB" id="A0A6S7I6I5"/>
<dbReference type="PANTHER" id="PTHR10131">
    <property type="entry name" value="TNF RECEPTOR ASSOCIATED FACTOR"/>
    <property type="match status" value="1"/>
</dbReference>
<reference evidence="5" key="1">
    <citation type="submission" date="2020-04" db="EMBL/GenBank/DDBJ databases">
        <authorList>
            <person name="Alioto T."/>
            <person name="Alioto T."/>
            <person name="Gomez Garrido J."/>
        </authorList>
    </citation>
    <scope>NUCLEOTIDE SEQUENCE</scope>
    <source>
        <strain evidence="5">A484AB</strain>
    </source>
</reference>
<dbReference type="SUPFAM" id="SSF117281">
    <property type="entry name" value="Kelch motif"/>
    <property type="match status" value="2"/>
</dbReference>
<dbReference type="Pfam" id="PF24681">
    <property type="entry name" value="Kelch_KLHDC2_KLHL20_DRC7"/>
    <property type="match status" value="1"/>
</dbReference>
<dbReference type="PROSITE" id="PS50089">
    <property type="entry name" value="ZF_RING_2"/>
    <property type="match status" value="1"/>
</dbReference>
<dbReference type="Proteomes" id="UP001152795">
    <property type="component" value="Unassembled WGS sequence"/>
</dbReference>
<dbReference type="Pfam" id="PF00097">
    <property type="entry name" value="zf-C3HC4"/>
    <property type="match status" value="1"/>
</dbReference>
<dbReference type="OrthoDB" id="203237at2759"/>
<dbReference type="Gene3D" id="3.30.40.10">
    <property type="entry name" value="Zinc/RING finger domain, C3HC4 (zinc finger)"/>
    <property type="match status" value="2"/>
</dbReference>
<organism evidence="5 6">
    <name type="scientific">Paramuricea clavata</name>
    <name type="common">Red gorgonian</name>
    <name type="synonym">Violescent sea-whip</name>
    <dbReference type="NCBI Taxonomy" id="317549"/>
    <lineage>
        <taxon>Eukaryota</taxon>
        <taxon>Metazoa</taxon>
        <taxon>Cnidaria</taxon>
        <taxon>Anthozoa</taxon>
        <taxon>Octocorallia</taxon>
        <taxon>Malacalcyonacea</taxon>
        <taxon>Plexauridae</taxon>
        <taxon>Paramuricea</taxon>
    </lineage>
</organism>
<dbReference type="Gene3D" id="3.90.20.10">
    <property type="match status" value="1"/>
</dbReference>
<keyword evidence="6" id="KW-1185">Reference proteome</keyword>
<dbReference type="InterPro" id="IPR015915">
    <property type="entry name" value="Kelch-typ_b-propeller"/>
</dbReference>